<sequence length="252" mass="29220">MLKSVLSKNRFIKNLYVILRLVTIDFKLSNLRGFIWFFRDFISLSKTQNRNFKSAQLHPCLDDKNYKTPIDPTYFFQDSWAAKKIFENHPKHHFDIGSAVKTISIISQFTPTTMIDIRPIDLKLDNFDFVQGSILSIPFADNSIISLSSLCVIEHIGLGRYGDPIDAFGSEKAAREIQRVLARGGNFYCSLPVDKECNIYFNAHRAFSRSYVFELFSDLILLEEKYHYGRAMYDNYDAQKGFGTGLFHFMKR</sequence>
<comment type="caution">
    <text evidence="1">The sequence shown here is derived from an EMBL/GenBank/DDBJ whole genome shotgun (WGS) entry which is preliminary data.</text>
</comment>
<dbReference type="Gene3D" id="3.40.50.150">
    <property type="entry name" value="Vaccinia Virus protein VP39"/>
    <property type="match status" value="1"/>
</dbReference>
<organism evidence="1 2">
    <name type="scientific">Methylomonas defluvii</name>
    <dbReference type="NCBI Taxonomy" id="3045149"/>
    <lineage>
        <taxon>Bacteria</taxon>
        <taxon>Pseudomonadati</taxon>
        <taxon>Pseudomonadota</taxon>
        <taxon>Gammaproteobacteria</taxon>
        <taxon>Methylococcales</taxon>
        <taxon>Methylococcaceae</taxon>
        <taxon>Methylomonas</taxon>
    </lineage>
</organism>
<dbReference type="InterPro" id="IPR029063">
    <property type="entry name" value="SAM-dependent_MTases_sf"/>
</dbReference>
<gene>
    <name evidence="1" type="ORF">QLH52_04465</name>
</gene>
<protein>
    <submittedName>
        <fullName evidence="1">DUF268 domain-containing protein</fullName>
    </submittedName>
</protein>
<dbReference type="EMBL" id="JAXARY010000003">
    <property type="protein sequence ID" value="MDX8126522.1"/>
    <property type="molecule type" value="Genomic_DNA"/>
</dbReference>
<name>A0ABU4UC56_9GAMM</name>
<reference evidence="1 2" key="1">
    <citation type="submission" date="2023-11" db="EMBL/GenBank/DDBJ databases">
        <authorList>
            <person name="Ouyang M.-Y."/>
        </authorList>
    </citation>
    <scope>NUCLEOTIDE SEQUENCE [LARGE SCALE GENOMIC DNA]</scope>
    <source>
        <strain evidence="1 2">OY6</strain>
    </source>
</reference>
<dbReference type="InterPro" id="IPR004951">
    <property type="entry name" value="DUF268_CAE_spp"/>
</dbReference>
<proteinExistence type="predicted"/>
<evidence type="ECO:0000313" key="2">
    <source>
        <dbReference type="Proteomes" id="UP001284537"/>
    </source>
</evidence>
<dbReference type="RefSeq" id="WP_319960689.1">
    <property type="nucleotide sequence ID" value="NZ_JAXARY010000003.1"/>
</dbReference>
<dbReference type="Pfam" id="PF03269">
    <property type="entry name" value="DUF268"/>
    <property type="match status" value="1"/>
</dbReference>
<evidence type="ECO:0000313" key="1">
    <source>
        <dbReference type="EMBL" id="MDX8126522.1"/>
    </source>
</evidence>
<keyword evidence="2" id="KW-1185">Reference proteome</keyword>
<dbReference type="SUPFAM" id="SSF53335">
    <property type="entry name" value="S-adenosyl-L-methionine-dependent methyltransferases"/>
    <property type="match status" value="1"/>
</dbReference>
<accession>A0ABU4UC56</accession>
<dbReference type="Proteomes" id="UP001284537">
    <property type="component" value="Unassembled WGS sequence"/>
</dbReference>